<evidence type="ECO:0000313" key="2">
    <source>
        <dbReference type="Proteomes" id="UP000824469"/>
    </source>
</evidence>
<organism evidence="1 2">
    <name type="scientific">Taxus chinensis</name>
    <name type="common">Chinese yew</name>
    <name type="synonym">Taxus wallichiana var. chinensis</name>
    <dbReference type="NCBI Taxonomy" id="29808"/>
    <lineage>
        <taxon>Eukaryota</taxon>
        <taxon>Viridiplantae</taxon>
        <taxon>Streptophyta</taxon>
        <taxon>Embryophyta</taxon>
        <taxon>Tracheophyta</taxon>
        <taxon>Spermatophyta</taxon>
        <taxon>Pinopsida</taxon>
        <taxon>Pinidae</taxon>
        <taxon>Conifers II</taxon>
        <taxon>Cupressales</taxon>
        <taxon>Taxaceae</taxon>
        <taxon>Taxus</taxon>
    </lineage>
</organism>
<dbReference type="Proteomes" id="UP000824469">
    <property type="component" value="Unassembled WGS sequence"/>
</dbReference>
<evidence type="ECO:0000313" key="1">
    <source>
        <dbReference type="EMBL" id="KAH9312234.1"/>
    </source>
</evidence>
<feature type="non-terminal residue" evidence="1">
    <location>
        <position position="68"/>
    </location>
</feature>
<reference evidence="1 2" key="1">
    <citation type="journal article" date="2021" name="Nat. Plants">
        <title>The Taxus genome provides insights into paclitaxel biosynthesis.</title>
        <authorList>
            <person name="Xiong X."/>
            <person name="Gou J."/>
            <person name="Liao Q."/>
            <person name="Li Y."/>
            <person name="Zhou Q."/>
            <person name="Bi G."/>
            <person name="Li C."/>
            <person name="Du R."/>
            <person name="Wang X."/>
            <person name="Sun T."/>
            <person name="Guo L."/>
            <person name="Liang H."/>
            <person name="Lu P."/>
            <person name="Wu Y."/>
            <person name="Zhang Z."/>
            <person name="Ro D.K."/>
            <person name="Shang Y."/>
            <person name="Huang S."/>
            <person name="Yan J."/>
        </authorList>
    </citation>
    <scope>NUCLEOTIDE SEQUENCE [LARGE SCALE GENOMIC DNA]</scope>
    <source>
        <strain evidence="1">Ta-2019</strain>
    </source>
</reference>
<name>A0AA38FXG3_TAXCH</name>
<accession>A0AA38FXG3</accession>
<gene>
    <name evidence="1" type="ORF">KI387_027269</name>
</gene>
<dbReference type="EMBL" id="JAHRHJ020000006">
    <property type="protein sequence ID" value="KAH9312234.1"/>
    <property type="molecule type" value="Genomic_DNA"/>
</dbReference>
<dbReference type="AlphaFoldDB" id="A0AA38FXG3"/>
<protein>
    <submittedName>
        <fullName evidence="1">Uncharacterized protein</fullName>
    </submittedName>
</protein>
<sequence>MGDSAMLEEMLLELLGEPSLGEHFEEEEIEEDLFEQAYVKRDKGKLVYVIDGEEAESLDVNHSVRMCE</sequence>
<proteinExistence type="predicted"/>
<keyword evidence="2" id="KW-1185">Reference proteome</keyword>
<comment type="caution">
    <text evidence="1">The sequence shown here is derived from an EMBL/GenBank/DDBJ whole genome shotgun (WGS) entry which is preliminary data.</text>
</comment>